<evidence type="ECO:0000256" key="1">
    <source>
        <dbReference type="SAM" id="MobiDB-lite"/>
    </source>
</evidence>
<feature type="compositionally biased region" description="Basic residues" evidence="1">
    <location>
        <begin position="485"/>
        <end position="498"/>
    </location>
</feature>
<comment type="caution">
    <text evidence="2">The sequence shown here is derived from an EMBL/GenBank/DDBJ whole genome shotgun (WGS) entry which is preliminary data.</text>
</comment>
<feature type="region of interest" description="Disordered" evidence="1">
    <location>
        <begin position="452"/>
        <end position="498"/>
    </location>
</feature>
<organism evidence="2 3">
    <name type="scientific">Blepharisma stoltei</name>
    <dbReference type="NCBI Taxonomy" id="1481888"/>
    <lineage>
        <taxon>Eukaryota</taxon>
        <taxon>Sar</taxon>
        <taxon>Alveolata</taxon>
        <taxon>Ciliophora</taxon>
        <taxon>Postciliodesmatophora</taxon>
        <taxon>Heterotrichea</taxon>
        <taxon>Heterotrichida</taxon>
        <taxon>Blepharismidae</taxon>
        <taxon>Blepharisma</taxon>
    </lineage>
</organism>
<dbReference type="AlphaFoldDB" id="A0AAU9IUF2"/>
<feature type="compositionally biased region" description="Basic and acidic residues" evidence="1">
    <location>
        <begin position="452"/>
        <end position="469"/>
    </location>
</feature>
<keyword evidence="3" id="KW-1185">Reference proteome</keyword>
<name>A0AAU9IUF2_9CILI</name>
<evidence type="ECO:0000313" key="2">
    <source>
        <dbReference type="EMBL" id="CAG9315794.1"/>
    </source>
</evidence>
<dbReference type="Proteomes" id="UP001162131">
    <property type="component" value="Unassembled WGS sequence"/>
</dbReference>
<dbReference type="EMBL" id="CAJZBQ010000014">
    <property type="protein sequence ID" value="CAG9315794.1"/>
    <property type="molecule type" value="Genomic_DNA"/>
</dbReference>
<gene>
    <name evidence="2" type="ORF">BSTOLATCC_MIC14541</name>
</gene>
<evidence type="ECO:0000313" key="3">
    <source>
        <dbReference type="Proteomes" id="UP001162131"/>
    </source>
</evidence>
<accession>A0AAU9IUF2</accession>
<proteinExistence type="predicted"/>
<reference evidence="2" key="1">
    <citation type="submission" date="2021-09" db="EMBL/GenBank/DDBJ databases">
        <authorList>
            <consortium name="AG Swart"/>
            <person name="Singh M."/>
            <person name="Singh A."/>
            <person name="Seah K."/>
            <person name="Emmerich C."/>
        </authorList>
    </citation>
    <scope>NUCLEOTIDE SEQUENCE</scope>
    <source>
        <strain evidence="2">ATCC30299</strain>
    </source>
</reference>
<protein>
    <submittedName>
        <fullName evidence="2">Uncharacterized protein</fullName>
    </submittedName>
</protein>
<sequence>MAFSLQVRKLNRGIAKYHKDLLQLINKAQPDGDSDPKRVFIDLSTYEEMTKITSKLFEKDCLLSNLYRKQSIYKSQAEIISQLRKELKDLNFLVQSNSKRISRDLKRVGMILKEYKERCKEDFVMFLKTLDADLRKALQPLVPNQVLIEQIKYKPVNESLAGTLKSSQKNENELAPMESEVEGADKTVEMLNNHIQLLVNTLEGVAKTLISITQGTDRKYYELVDSKELQTEPPSPLAAPLPDYFSFDVVNLSEEHREFNYIPNPMILEETTKKKIIKKFEDIQKSPSEALTPRKGERLKVKLEKLLNKQAKEADILDLFKEEGIPISMREEMVFEIINSTRGDDSSTNANEILEVADVGFLRDLNSIKRTNVFEVSGKNYSKELKIIQGKDLTDKFDDTLADFGSLDSSIDEKMVRPTPIKTKQRSSKFNFSRKASESLVKFLPPVSIKAKAEQKELRPKKSVKDIRIRSITPGKQPNDDKKIPAKRSKTPVVKKKK</sequence>